<dbReference type="SMART" id="SM00028">
    <property type="entry name" value="TPR"/>
    <property type="match status" value="3"/>
</dbReference>
<keyword evidence="2 4" id="KW-0802">TPR repeat</keyword>
<accession>A0A835LXZ9</accession>
<dbReference type="InterPro" id="IPR046357">
    <property type="entry name" value="PPIase_dom_sf"/>
</dbReference>
<dbReference type="Pfam" id="PF23598">
    <property type="entry name" value="LRR_14"/>
    <property type="match status" value="1"/>
</dbReference>
<proteinExistence type="predicted"/>
<dbReference type="SUPFAM" id="SSF52058">
    <property type="entry name" value="L domain-like"/>
    <property type="match status" value="1"/>
</dbReference>
<evidence type="ECO:0000313" key="7">
    <source>
        <dbReference type="Proteomes" id="UP000631114"/>
    </source>
</evidence>
<dbReference type="EC" id="5.2.1.8" evidence="3"/>
<dbReference type="GO" id="GO:0003755">
    <property type="term" value="F:peptidyl-prolyl cis-trans isomerase activity"/>
    <property type="evidence" value="ECO:0007669"/>
    <property type="project" value="UniProtKB-KW"/>
</dbReference>
<keyword evidence="3" id="KW-0413">Isomerase</keyword>
<evidence type="ECO:0000256" key="4">
    <source>
        <dbReference type="PROSITE-ProRule" id="PRU00339"/>
    </source>
</evidence>
<dbReference type="InterPro" id="IPR019734">
    <property type="entry name" value="TPR_rpt"/>
</dbReference>
<dbReference type="InterPro" id="IPR050754">
    <property type="entry name" value="FKBP4/5/8-like"/>
</dbReference>
<dbReference type="PROSITE" id="PS50005">
    <property type="entry name" value="TPR"/>
    <property type="match status" value="1"/>
</dbReference>
<evidence type="ECO:0000256" key="2">
    <source>
        <dbReference type="ARBA" id="ARBA00022803"/>
    </source>
</evidence>
<dbReference type="OrthoDB" id="407558at2759"/>
<keyword evidence="3" id="KW-0697">Rotamase</keyword>
<organism evidence="6 7">
    <name type="scientific">Coptis chinensis</name>
    <dbReference type="NCBI Taxonomy" id="261450"/>
    <lineage>
        <taxon>Eukaryota</taxon>
        <taxon>Viridiplantae</taxon>
        <taxon>Streptophyta</taxon>
        <taxon>Embryophyta</taxon>
        <taxon>Tracheophyta</taxon>
        <taxon>Spermatophyta</taxon>
        <taxon>Magnoliopsida</taxon>
        <taxon>Ranunculales</taxon>
        <taxon>Ranunculaceae</taxon>
        <taxon>Coptidoideae</taxon>
        <taxon>Coptis</taxon>
    </lineage>
</organism>
<dbReference type="Proteomes" id="UP000631114">
    <property type="component" value="Unassembled WGS sequence"/>
</dbReference>
<dbReference type="Gene3D" id="3.80.10.10">
    <property type="entry name" value="Ribonuclease Inhibitor"/>
    <property type="match status" value="1"/>
</dbReference>
<dbReference type="InterPro" id="IPR032675">
    <property type="entry name" value="LRR_dom_sf"/>
</dbReference>
<dbReference type="Pfam" id="PF00515">
    <property type="entry name" value="TPR_1"/>
    <property type="match status" value="1"/>
</dbReference>
<evidence type="ECO:0000256" key="1">
    <source>
        <dbReference type="ARBA" id="ARBA00022737"/>
    </source>
</evidence>
<dbReference type="Gene3D" id="1.25.40.10">
    <property type="entry name" value="Tetratricopeptide repeat domain"/>
    <property type="match status" value="1"/>
</dbReference>
<evidence type="ECO:0000259" key="5">
    <source>
        <dbReference type="PROSITE" id="PS50059"/>
    </source>
</evidence>
<gene>
    <name evidence="6" type="ORF">IFM89_034893</name>
</gene>
<comment type="caution">
    <text evidence="6">The sequence shown here is derived from an EMBL/GenBank/DDBJ whole genome shotgun (WGS) entry which is preliminary data.</text>
</comment>
<dbReference type="AlphaFoldDB" id="A0A835LXZ9"/>
<dbReference type="PROSITE" id="PS50059">
    <property type="entry name" value="FKBP_PPIASE"/>
    <property type="match status" value="1"/>
</dbReference>
<comment type="catalytic activity">
    <reaction evidence="3">
        <text>[protein]-peptidylproline (omega=180) = [protein]-peptidylproline (omega=0)</text>
        <dbReference type="Rhea" id="RHEA:16237"/>
        <dbReference type="Rhea" id="RHEA-COMP:10747"/>
        <dbReference type="Rhea" id="RHEA-COMP:10748"/>
        <dbReference type="ChEBI" id="CHEBI:83833"/>
        <dbReference type="ChEBI" id="CHEBI:83834"/>
        <dbReference type="EC" id="5.2.1.8"/>
    </reaction>
</comment>
<dbReference type="PANTHER" id="PTHR46512:SF11">
    <property type="entry name" value="PEPTIDYLPROLYL ISOMERASE"/>
    <property type="match status" value="1"/>
</dbReference>
<protein>
    <recommendedName>
        <fullName evidence="3">peptidylprolyl isomerase</fullName>
        <ecNumber evidence="3">5.2.1.8</ecNumber>
    </recommendedName>
</protein>
<reference evidence="6 7" key="1">
    <citation type="submission" date="2020-10" db="EMBL/GenBank/DDBJ databases">
        <title>The Coptis chinensis genome and diversification of protoberbering-type alkaloids.</title>
        <authorList>
            <person name="Wang B."/>
            <person name="Shu S."/>
            <person name="Song C."/>
            <person name="Liu Y."/>
        </authorList>
    </citation>
    <scope>NUCLEOTIDE SEQUENCE [LARGE SCALE GENOMIC DNA]</scope>
    <source>
        <strain evidence="6">HL-2020</strain>
        <tissue evidence="6">Leaf</tissue>
    </source>
</reference>
<evidence type="ECO:0000313" key="6">
    <source>
        <dbReference type="EMBL" id="KAF9611710.1"/>
    </source>
</evidence>
<dbReference type="InterPro" id="IPR055414">
    <property type="entry name" value="LRR_R13L4/SHOC2-like"/>
</dbReference>
<keyword evidence="1" id="KW-0677">Repeat</keyword>
<evidence type="ECO:0000256" key="3">
    <source>
        <dbReference type="PROSITE-ProRule" id="PRU00277"/>
    </source>
</evidence>
<dbReference type="SUPFAM" id="SSF54534">
    <property type="entry name" value="FKBP-like"/>
    <property type="match status" value="1"/>
</dbReference>
<dbReference type="EMBL" id="JADFTS010000004">
    <property type="protein sequence ID" value="KAF9611710.1"/>
    <property type="molecule type" value="Genomic_DNA"/>
</dbReference>
<dbReference type="InterPro" id="IPR001179">
    <property type="entry name" value="PPIase_FKBP_dom"/>
</dbReference>
<name>A0A835LXZ9_9MAGN</name>
<dbReference type="InterPro" id="IPR011990">
    <property type="entry name" value="TPR-like_helical_dom_sf"/>
</dbReference>
<dbReference type="PANTHER" id="PTHR46512">
    <property type="entry name" value="PEPTIDYLPROLYL ISOMERASE"/>
    <property type="match status" value="1"/>
</dbReference>
<sequence length="517" mass="58282">HKIRHLTVDDVENPSIYEAKKLRTLVAKSSKSVPSALHQLTCLRTLDLSRAYGASLEVLPSEVNRLLHLRYLDLSHTRLKELPETVRSLVNLQTLKLNWCRSLCRLPEGIGELSNLRHLEAKVTSSLKYYPRGGIERLSQLRTLNKFVVSDGSSKGSVIGELGNLNFLKGRLSITGLRHVKSVNEAKHAELQKKKNITGLQFNLEYERHISSLRGDTKDGRCCDYALLILEYWADAPEIQQAADLYEDLIKCCVADTMSEDLHDVRPLQPCYFCPALSKSCKDNEEAREDGFVERGRPASSAEVKRIGKLQDGTVFLKKGRDDDELFEFKTDERNSLDLAEQVIDGLDRAVVTMKKGEVAELTIAPEYGCFSENSLSTALALCLPGKKKEEGNVAFIAGKYAEASQRYEKAGKFIEYNTNFSEEENKKSKVLKVSCNLNNAACKLKLKDYEKAEKLCTKVIKLESTNVKALYRRAQAYIQLADLDLAEIDIKKALEIDPNYRKQQLRQQALTVRCDG</sequence>
<dbReference type="Gene3D" id="3.10.50.40">
    <property type="match status" value="1"/>
</dbReference>
<feature type="repeat" description="TPR" evidence="4">
    <location>
        <begin position="468"/>
        <end position="501"/>
    </location>
</feature>
<feature type="domain" description="PPIase FKBP-type" evidence="5">
    <location>
        <begin position="299"/>
        <end position="369"/>
    </location>
</feature>
<dbReference type="Pfam" id="PF00254">
    <property type="entry name" value="FKBP_C"/>
    <property type="match status" value="1"/>
</dbReference>
<dbReference type="SUPFAM" id="SSF48452">
    <property type="entry name" value="TPR-like"/>
    <property type="match status" value="1"/>
</dbReference>
<keyword evidence="7" id="KW-1185">Reference proteome</keyword>
<feature type="non-terminal residue" evidence="6">
    <location>
        <position position="517"/>
    </location>
</feature>